<evidence type="ECO:0008006" key="4">
    <source>
        <dbReference type="Google" id="ProtNLM"/>
    </source>
</evidence>
<proteinExistence type="predicted"/>
<dbReference type="AlphaFoldDB" id="A0AAW1MC57"/>
<dbReference type="GO" id="GO:0009556">
    <property type="term" value="P:microsporogenesis"/>
    <property type="evidence" value="ECO:0007669"/>
    <property type="project" value="TreeGrafter"/>
</dbReference>
<sequence>MKLKINKACDLNSISVLPLHSRRSSMIPVQQPRSQPSQQSFSQGISSQQNAMFSQISQNSFDELLTENQRFGSQEKDNSARRTSCLAPISYPREESQLPISRSSGNLTRRWSSAVPEQKCQVSDELEHKVATMETLLSRLGLIVDSIQADIMQVNKGTKELLLAVESIRQKSIAQDDALHLLNRGLEEIKTSLDKGLKSISNQLGKVTQQEKMQEILSTVMTLPDQIQSKFQKQTEELSRWISGDLQAIVCSLNALHQKHLPLAILPPKVTGGDSSLQTPAFRSYREPEPVKIVKQGNHGPKIELERWTTVKPEQGASSNRYESSCRNLKQRRFSPLARPQKVVVSLDDESDEDFSCFVLVDNELDNHLVDEMDEEAERILRKARRRKRKQSCKRSS</sequence>
<dbReference type="PANTHER" id="PTHR37695:SF1">
    <property type="entry name" value="RECOMBINATION INITIATION DEFECTS 3-RELATED"/>
    <property type="match status" value="1"/>
</dbReference>
<feature type="region of interest" description="Disordered" evidence="1">
    <location>
        <begin position="25"/>
        <end position="48"/>
    </location>
</feature>
<gene>
    <name evidence="2" type="ORF">RND81_03G211000</name>
</gene>
<dbReference type="PANTHER" id="PTHR37695">
    <property type="entry name" value="RECOMBINATION INITIATION DEFECTS 3-RELATED"/>
    <property type="match status" value="1"/>
</dbReference>
<evidence type="ECO:0000313" key="2">
    <source>
        <dbReference type="EMBL" id="KAK9743007.1"/>
    </source>
</evidence>
<evidence type="ECO:0000256" key="1">
    <source>
        <dbReference type="SAM" id="MobiDB-lite"/>
    </source>
</evidence>
<organism evidence="2 3">
    <name type="scientific">Saponaria officinalis</name>
    <name type="common">Common soapwort</name>
    <name type="synonym">Lychnis saponaria</name>
    <dbReference type="NCBI Taxonomy" id="3572"/>
    <lineage>
        <taxon>Eukaryota</taxon>
        <taxon>Viridiplantae</taxon>
        <taxon>Streptophyta</taxon>
        <taxon>Embryophyta</taxon>
        <taxon>Tracheophyta</taxon>
        <taxon>Spermatophyta</taxon>
        <taxon>Magnoliopsida</taxon>
        <taxon>eudicotyledons</taxon>
        <taxon>Gunneridae</taxon>
        <taxon>Pentapetalae</taxon>
        <taxon>Caryophyllales</taxon>
        <taxon>Caryophyllaceae</taxon>
        <taxon>Caryophylleae</taxon>
        <taxon>Saponaria</taxon>
    </lineage>
</organism>
<dbReference type="InterPro" id="IPR034546">
    <property type="entry name" value="PAIR1"/>
</dbReference>
<evidence type="ECO:0000313" key="3">
    <source>
        <dbReference type="Proteomes" id="UP001443914"/>
    </source>
</evidence>
<comment type="caution">
    <text evidence="2">The sequence shown here is derived from an EMBL/GenBank/DDBJ whole genome shotgun (WGS) entry which is preliminary data.</text>
</comment>
<reference evidence="2" key="1">
    <citation type="submission" date="2024-03" db="EMBL/GenBank/DDBJ databases">
        <title>WGS assembly of Saponaria officinalis var. Norfolk2.</title>
        <authorList>
            <person name="Jenkins J."/>
            <person name="Shu S."/>
            <person name="Grimwood J."/>
            <person name="Barry K."/>
            <person name="Goodstein D."/>
            <person name="Schmutz J."/>
            <person name="Leebens-Mack J."/>
            <person name="Osbourn A."/>
        </authorList>
    </citation>
    <scope>NUCLEOTIDE SEQUENCE [LARGE SCALE GENOMIC DNA]</scope>
    <source>
        <strain evidence="2">JIC</strain>
    </source>
</reference>
<protein>
    <recommendedName>
        <fullName evidence="4">Protein PAIR1</fullName>
    </recommendedName>
</protein>
<keyword evidence="3" id="KW-1185">Reference proteome</keyword>
<accession>A0AAW1MC57</accession>
<dbReference type="GO" id="GO:0042138">
    <property type="term" value="P:meiotic DNA double-strand break formation"/>
    <property type="evidence" value="ECO:0007669"/>
    <property type="project" value="TreeGrafter"/>
</dbReference>
<feature type="compositionally biased region" description="Low complexity" evidence="1">
    <location>
        <begin position="30"/>
        <end position="48"/>
    </location>
</feature>
<dbReference type="GO" id="GO:0070192">
    <property type="term" value="P:chromosome organization involved in meiotic cell cycle"/>
    <property type="evidence" value="ECO:0007669"/>
    <property type="project" value="InterPro"/>
</dbReference>
<name>A0AAW1MC57_SAPOF</name>
<dbReference type="Proteomes" id="UP001443914">
    <property type="component" value="Unassembled WGS sequence"/>
</dbReference>
<dbReference type="EMBL" id="JBDFQZ010000003">
    <property type="protein sequence ID" value="KAK9743007.1"/>
    <property type="molecule type" value="Genomic_DNA"/>
</dbReference>
<dbReference type="GO" id="GO:0005634">
    <property type="term" value="C:nucleus"/>
    <property type="evidence" value="ECO:0007669"/>
    <property type="project" value="TreeGrafter"/>
</dbReference>
<dbReference type="GO" id="GO:0009553">
    <property type="term" value="P:embryo sac development"/>
    <property type="evidence" value="ECO:0007669"/>
    <property type="project" value="TreeGrafter"/>
</dbReference>